<organism evidence="6 7">
    <name type="scientific">Falsiruegeria mediterranea M17</name>
    <dbReference type="NCBI Taxonomy" id="1200281"/>
    <lineage>
        <taxon>Bacteria</taxon>
        <taxon>Pseudomonadati</taxon>
        <taxon>Pseudomonadota</taxon>
        <taxon>Alphaproteobacteria</taxon>
        <taxon>Rhodobacterales</taxon>
        <taxon>Roseobacteraceae</taxon>
        <taxon>Falsiruegeria</taxon>
    </lineage>
</organism>
<protein>
    <submittedName>
        <fullName evidence="6">HTH-type transcriptional regulator MetR</fullName>
    </submittedName>
</protein>
<dbReference type="InterPro" id="IPR005119">
    <property type="entry name" value="LysR_subst-bd"/>
</dbReference>
<dbReference type="PANTHER" id="PTHR30346:SF0">
    <property type="entry name" value="HCA OPERON TRANSCRIPTIONAL ACTIVATOR HCAR"/>
    <property type="match status" value="1"/>
</dbReference>
<dbReference type="InterPro" id="IPR000847">
    <property type="entry name" value="LysR_HTH_N"/>
</dbReference>
<dbReference type="Proteomes" id="UP000244898">
    <property type="component" value="Unassembled WGS sequence"/>
</dbReference>
<keyword evidence="7" id="KW-1185">Reference proteome</keyword>
<keyword evidence="2" id="KW-0805">Transcription regulation</keyword>
<dbReference type="GO" id="GO:0003700">
    <property type="term" value="F:DNA-binding transcription factor activity"/>
    <property type="evidence" value="ECO:0007669"/>
    <property type="project" value="InterPro"/>
</dbReference>
<gene>
    <name evidence="6" type="primary">metR_1</name>
    <name evidence="6" type="ORF">TRM7615_02676</name>
</gene>
<sequence>MLYLTLRHYEYACAIAAEGSLSAAAARLNVSQPALSNALDRIDAQLGYPLFIRKRGAALAVTPQGRQFVDRAEALLARATSLETGRDMQPATTRLTLGCFSDLAPFLLAPALQTLRRAYPKVMVSYRAAAFEPLIGALLDGSIDIAVTYDLGLDAGFSRTTLFHQGPAAVLSSDHALVERRGISLRDLSVHPLILSDEGLSAQHMLGLFRRHGLSPVVAHRTQSLEIMRSLAAHGEGVGISYAAPHASHSYDGQPLVMVPIQDRDAREPVILTRHGTGPGDPVIDDAMKILTDALKGQRP</sequence>
<dbReference type="GO" id="GO:0003677">
    <property type="term" value="F:DNA binding"/>
    <property type="evidence" value="ECO:0007669"/>
    <property type="project" value="UniProtKB-KW"/>
</dbReference>
<reference evidence="7" key="1">
    <citation type="submission" date="2018-03" db="EMBL/GenBank/DDBJ databases">
        <authorList>
            <person name="Rodrigo-Torres L."/>
            <person name="Arahal R. D."/>
            <person name="Lucena T."/>
        </authorList>
    </citation>
    <scope>NUCLEOTIDE SEQUENCE [LARGE SCALE GENOMIC DNA]</scope>
    <source>
        <strain evidence="7">CECT 7615</strain>
    </source>
</reference>
<evidence type="ECO:0000259" key="5">
    <source>
        <dbReference type="PROSITE" id="PS50931"/>
    </source>
</evidence>
<comment type="similarity">
    <text evidence="1">Belongs to the LysR transcriptional regulatory family.</text>
</comment>
<dbReference type="InterPro" id="IPR036390">
    <property type="entry name" value="WH_DNA-bd_sf"/>
</dbReference>
<proteinExistence type="inferred from homology"/>
<evidence type="ECO:0000256" key="1">
    <source>
        <dbReference type="ARBA" id="ARBA00009437"/>
    </source>
</evidence>
<dbReference type="OrthoDB" id="8679465at2"/>
<dbReference type="AlphaFoldDB" id="A0A2R8C9P8"/>
<accession>A0A2R8C9P8</accession>
<dbReference type="PROSITE" id="PS50931">
    <property type="entry name" value="HTH_LYSR"/>
    <property type="match status" value="1"/>
</dbReference>
<dbReference type="Gene3D" id="3.40.190.10">
    <property type="entry name" value="Periplasmic binding protein-like II"/>
    <property type="match status" value="2"/>
</dbReference>
<evidence type="ECO:0000313" key="7">
    <source>
        <dbReference type="Proteomes" id="UP000244898"/>
    </source>
</evidence>
<name>A0A2R8C9P8_9RHOB</name>
<dbReference type="Gene3D" id="1.10.10.10">
    <property type="entry name" value="Winged helix-like DNA-binding domain superfamily/Winged helix DNA-binding domain"/>
    <property type="match status" value="1"/>
</dbReference>
<keyword evidence="4" id="KW-0804">Transcription</keyword>
<evidence type="ECO:0000256" key="2">
    <source>
        <dbReference type="ARBA" id="ARBA00023015"/>
    </source>
</evidence>
<keyword evidence="3" id="KW-0238">DNA-binding</keyword>
<dbReference type="Pfam" id="PF00126">
    <property type="entry name" value="HTH_1"/>
    <property type="match status" value="1"/>
</dbReference>
<dbReference type="InterPro" id="IPR036388">
    <property type="entry name" value="WH-like_DNA-bd_sf"/>
</dbReference>
<feature type="domain" description="HTH lysR-type" evidence="5">
    <location>
        <begin position="4"/>
        <end position="62"/>
    </location>
</feature>
<dbReference type="SUPFAM" id="SSF53850">
    <property type="entry name" value="Periplasmic binding protein-like II"/>
    <property type="match status" value="1"/>
</dbReference>
<evidence type="ECO:0000313" key="6">
    <source>
        <dbReference type="EMBL" id="SPJ29164.1"/>
    </source>
</evidence>
<dbReference type="PANTHER" id="PTHR30346">
    <property type="entry name" value="TRANSCRIPTIONAL DUAL REGULATOR HCAR-RELATED"/>
    <property type="match status" value="1"/>
</dbReference>
<dbReference type="SUPFAM" id="SSF46785">
    <property type="entry name" value="Winged helix' DNA-binding domain"/>
    <property type="match status" value="1"/>
</dbReference>
<evidence type="ECO:0000256" key="3">
    <source>
        <dbReference type="ARBA" id="ARBA00023125"/>
    </source>
</evidence>
<evidence type="ECO:0000256" key="4">
    <source>
        <dbReference type="ARBA" id="ARBA00023163"/>
    </source>
</evidence>
<dbReference type="EMBL" id="ONZG01000006">
    <property type="protein sequence ID" value="SPJ29164.1"/>
    <property type="molecule type" value="Genomic_DNA"/>
</dbReference>
<dbReference type="RefSeq" id="WP_108788290.1">
    <property type="nucleotide sequence ID" value="NZ_ONZG01000006.1"/>
</dbReference>
<dbReference type="PRINTS" id="PR00039">
    <property type="entry name" value="HTHLYSR"/>
</dbReference>
<dbReference type="Pfam" id="PF03466">
    <property type="entry name" value="LysR_substrate"/>
    <property type="match status" value="1"/>
</dbReference>
<dbReference type="GO" id="GO:0032993">
    <property type="term" value="C:protein-DNA complex"/>
    <property type="evidence" value="ECO:0007669"/>
    <property type="project" value="TreeGrafter"/>
</dbReference>